<evidence type="ECO:0000256" key="2">
    <source>
        <dbReference type="SAM" id="Phobius"/>
    </source>
</evidence>
<organism evidence="4 5">
    <name type="scientific">Plectus sambesii</name>
    <dbReference type="NCBI Taxonomy" id="2011161"/>
    <lineage>
        <taxon>Eukaryota</taxon>
        <taxon>Metazoa</taxon>
        <taxon>Ecdysozoa</taxon>
        <taxon>Nematoda</taxon>
        <taxon>Chromadorea</taxon>
        <taxon>Plectida</taxon>
        <taxon>Plectina</taxon>
        <taxon>Plectoidea</taxon>
        <taxon>Plectidae</taxon>
        <taxon>Plectus</taxon>
    </lineage>
</organism>
<feature type="transmembrane region" description="Helical" evidence="2">
    <location>
        <begin position="57"/>
        <end position="75"/>
    </location>
</feature>
<protein>
    <submittedName>
        <fullName evidence="5">Uncharacterized protein</fullName>
    </submittedName>
</protein>
<dbReference type="AlphaFoldDB" id="A0A914XQS1"/>
<evidence type="ECO:0000256" key="3">
    <source>
        <dbReference type="SAM" id="SignalP"/>
    </source>
</evidence>
<keyword evidence="4" id="KW-1185">Reference proteome</keyword>
<keyword evidence="2" id="KW-1133">Transmembrane helix</keyword>
<evidence type="ECO:0000313" key="5">
    <source>
        <dbReference type="WBParaSite" id="PSAMB.scaffold908size38820.g9667.t1"/>
    </source>
</evidence>
<evidence type="ECO:0000256" key="1">
    <source>
        <dbReference type="SAM" id="MobiDB-lite"/>
    </source>
</evidence>
<feature type="compositionally biased region" description="Low complexity" evidence="1">
    <location>
        <begin position="18"/>
        <end position="41"/>
    </location>
</feature>
<keyword evidence="2" id="KW-0812">Transmembrane</keyword>
<keyword evidence="3" id="KW-0732">Signal</keyword>
<accession>A0A914XQS1</accession>
<dbReference type="WBParaSite" id="PSAMB.scaffold908size38820.g9667.t1">
    <property type="protein sequence ID" value="PSAMB.scaffold908size38820.g9667.t1"/>
    <property type="gene ID" value="PSAMB.scaffold908size38820.g9667"/>
</dbReference>
<feature type="signal peptide" evidence="3">
    <location>
        <begin position="1"/>
        <end position="24"/>
    </location>
</feature>
<evidence type="ECO:0000313" key="4">
    <source>
        <dbReference type="Proteomes" id="UP000887566"/>
    </source>
</evidence>
<feature type="region of interest" description="Disordered" evidence="1">
    <location>
        <begin position="16"/>
        <end position="47"/>
    </location>
</feature>
<reference evidence="5" key="1">
    <citation type="submission" date="2022-11" db="UniProtKB">
        <authorList>
            <consortium name="WormBaseParasite"/>
        </authorList>
    </citation>
    <scope>IDENTIFICATION</scope>
</reference>
<dbReference type="Proteomes" id="UP000887566">
    <property type="component" value="Unplaced"/>
</dbReference>
<feature type="chain" id="PRO_5036942346" evidence="3">
    <location>
        <begin position="25"/>
        <end position="101"/>
    </location>
</feature>
<name>A0A914XQS1_9BILA</name>
<proteinExistence type="predicted"/>
<sequence>MLILFISVFHLTTSTMNAPEAGQARPPAGGPAGARPPLGGPTMNAKYSTAPKGNGNMFGALLAVGAAAGLGYYFYQRQYRQKHPIQAQADKLQKEIHDRTR</sequence>
<keyword evidence="2" id="KW-0472">Membrane</keyword>